<protein>
    <submittedName>
        <fullName evidence="2">GTPase</fullName>
    </submittedName>
</protein>
<dbReference type="AlphaFoldDB" id="A0A7X9SXE9"/>
<accession>A0A7X9SXE9</accession>
<dbReference type="InterPro" id="IPR006073">
    <property type="entry name" value="GTP-bd"/>
</dbReference>
<reference evidence="2 3" key="1">
    <citation type="submission" date="2020-04" db="EMBL/GenBank/DDBJ databases">
        <authorList>
            <person name="Hitch T.C.A."/>
            <person name="Wylensek D."/>
            <person name="Clavel T."/>
        </authorList>
    </citation>
    <scope>NUCLEOTIDE SEQUENCE [LARGE SCALE GENOMIC DNA]</scope>
    <source>
        <strain evidence="2 3">BL-383-APC-2I</strain>
    </source>
</reference>
<dbReference type="Pfam" id="PF01926">
    <property type="entry name" value="MMR_HSR1"/>
    <property type="match status" value="1"/>
</dbReference>
<comment type="caution">
    <text evidence="2">The sequence shown here is derived from an EMBL/GenBank/DDBJ whole genome shotgun (WGS) entry which is preliminary data.</text>
</comment>
<dbReference type="InterPro" id="IPR027417">
    <property type="entry name" value="P-loop_NTPase"/>
</dbReference>
<dbReference type="PANTHER" id="PTHR43681">
    <property type="entry name" value="TRANSMEMBRANE GTPASE FZO"/>
    <property type="match status" value="1"/>
</dbReference>
<evidence type="ECO:0000313" key="2">
    <source>
        <dbReference type="EMBL" id="NMF09821.1"/>
    </source>
</evidence>
<organism evidence="2 3">
    <name type="scientific">Corynebacterium xerosis</name>
    <dbReference type="NCBI Taxonomy" id="1725"/>
    <lineage>
        <taxon>Bacteria</taxon>
        <taxon>Bacillati</taxon>
        <taxon>Actinomycetota</taxon>
        <taxon>Actinomycetes</taxon>
        <taxon>Mycobacteriales</taxon>
        <taxon>Corynebacteriaceae</taxon>
        <taxon>Corynebacterium</taxon>
    </lineage>
</organism>
<dbReference type="GO" id="GO:0005525">
    <property type="term" value="F:GTP binding"/>
    <property type="evidence" value="ECO:0007669"/>
    <property type="project" value="InterPro"/>
</dbReference>
<gene>
    <name evidence="2" type="ORF">HF852_09475</name>
</gene>
<sequence length="476" mass="50665">MEDRANVNAETMDPVTREIDRALHALASGGGDLPDHANRLGGILFSPPRVLVVGRLKAGKSTLVNALIDENVAATGALETTNAVTVFRHGAPSRAEVVGNDGRRSRGVLDDGVLVDVGRPVPEVAYVDRFLPSAAVERMTIIDTPGIATLTVENRDATERALIDGYAQTREASVDADAAVFLFDSSPRIDEREFVGKLGFTPLNTVGVLARADSFGEGAFGRRDPLDHAERYCGVLRGRLGSLMGAVVPVSGLMAESAATGRVTEPVARAVAELGRLAPEDLVEELESASPALIDAQLRDRALDLLGEYGVVRGAGIAGQGAVALNEWLEERSGIARLRRVLEGGLLRYAALGRAARLLQQLEQLGYSHQLSAHVRHIHGVLANQPAMVPVMLFTAYRGLAATSPNSPLMPMLYDALSGGNDAERLGLPAAADPAQVSRRAREMYDELQRMALLGRSAAEEDSRVRLIAMVSALLS</sequence>
<dbReference type="EMBL" id="JABAGA010000005">
    <property type="protein sequence ID" value="NMF09821.1"/>
    <property type="molecule type" value="Genomic_DNA"/>
</dbReference>
<proteinExistence type="predicted"/>
<dbReference type="PANTHER" id="PTHR43681:SF1">
    <property type="entry name" value="SARCALUMENIN"/>
    <property type="match status" value="1"/>
</dbReference>
<dbReference type="SUPFAM" id="SSF52540">
    <property type="entry name" value="P-loop containing nucleoside triphosphate hydrolases"/>
    <property type="match status" value="1"/>
</dbReference>
<dbReference type="Gene3D" id="3.40.50.300">
    <property type="entry name" value="P-loop containing nucleotide triphosphate hydrolases"/>
    <property type="match status" value="1"/>
</dbReference>
<evidence type="ECO:0000259" key="1">
    <source>
        <dbReference type="Pfam" id="PF01926"/>
    </source>
</evidence>
<dbReference type="InterPro" id="IPR051943">
    <property type="entry name" value="TRAFAC_Dynamin-like_GTPase"/>
</dbReference>
<name>A0A7X9SXE9_9CORY</name>
<feature type="domain" description="G" evidence="1">
    <location>
        <begin position="49"/>
        <end position="191"/>
    </location>
</feature>
<evidence type="ECO:0000313" key="3">
    <source>
        <dbReference type="Proteomes" id="UP000589552"/>
    </source>
</evidence>
<dbReference type="Proteomes" id="UP000589552">
    <property type="component" value="Unassembled WGS sequence"/>
</dbReference>